<gene>
    <name evidence="3" type="ORF">S01H4_36523</name>
</gene>
<keyword evidence="1" id="KW-0677">Repeat</keyword>
<keyword evidence="2" id="KW-0802">TPR repeat</keyword>
<dbReference type="InterPro" id="IPR019734">
    <property type="entry name" value="TPR_rpt"/>
</dbReference>
<dbReference type="InterPro" id="IPR013105">
    <property type="entry name" value="TPR_2"/>
</dbReference>
<protein>
    <submittedName>
        <fullName evidence="3">Uncharacterized protein</fullName>
    </submittedName>
</protein>
<dbReference type="PROSITE" id="PS50005">
    <property type="entry name" value="TPR"/>
    <property type="match status" value="1"/>
</dbReference>
<evidence type="ECO:0000313" key="3">
    <source>
        <dbReference type="EMBL" id="GAG93050.1"/>
    </source>
</evidence>
<comment type="caution">
    <text evidence="3">The sequence shown here is derived from an EMBL/GenBank/DDBJ whole genome shotgun (WGS) entry which is preliminary data.</text>
</comment>
<dbReference type="Pfam" id="PF07719">
    <property type="entry name" value="TPR_2"/>
    <property type="match status" value="1"/>
</dbReference>
<evidence type="ECO:0000256" key="2">
    <source>
        <dbReference type="ARBA" id="ARBA00022803"/>
    </source>
</evidence>
<accession>X1BDG1</accession>
<dbReference type="EMBL" id="BART01019535">
    <property type="protein sequence ID" value="GAG93050.1"/>
    <property type="molecule type" value="Genomic_DNA"/>
</dbReference>
<dbReference type="AlphaFoldDB" id="X1BDG1"/>
<name>X1BDG1_9ZZZZ</name>
<proteinExistence type="predicted"/>
<dbReference type="SMART" id="SM00028">
    <property type="entry name" value="TPR"/>
    <property type="match status" value="1"/>
</dbReference>
<organism evidence="3">
    <name type="scientific">marine sediment metagenome</name>
    <dbReference type="NCBI Taxonomy" id="412755"/>
    <lineage>
        <taxon>unclassified sequences</taxon>
        <taxon>metagenomes</taxon>
        <taxon>ecological metagenomes</taxon>
    </lineage>
</organism>
<sequence length="62" mass="6820">MPDAEKSLELRPNDAHALDTRGSIFEALGRREEAIADFRQALAKNPSIQNSKDALKRLGASQ</sequence>
<reference evidence="3" key="1">
    <citation type="journal article" date="2014" name="Front. Microbiol.">
        <title>High frequency of phylogenetically diverse reductive dehalogenase-homologous genes in deep subseafloor sedimentary metagenomes.</title>
        <authorList>
            <person name="Kawai M."/>
            <person name="Futagami T."/>
            <person name="Toyoda A."/>
            <person name="Takaki Y."/>
            <person name="Nishi S."/>
            <person name="Hori S."/>
            <person name="Arai W."/>
            <person name="Tsubouchi T."/>
            <person name="Morono Y."/>
            <person name="Uchiyama I."/>
            <person name="Ito T."/>
            <person name="Fujiyama A."/>
            <person name="Inagaki F."/>
            <person name="Takami H."/>
        </authorList>
    </citation>
    <scope>NUCLEOTIDE SEQUENCE</scope>
    <source>
        <strain evidence="3">Expedition CK06-06</strain>
    </source>
</reference>
<evidence type="ECO:0000256" key="1">
    <source>
        <dbReference type="ARBA" id="ARBA00022737"/>
    </source>
</evidence>
<dbReference type="SUPFAM" id="SSF48452">
    <property type="entry name" value="TPR-like"/>
    <property type="match status" value="1"/>
</dbReference>
<dbReference type="InterPro" id="IPR011990">
    <property type="entry name" value="TPR-like_helical_dom_sf"/>
</dbReference>
<dbReference type="Gene3D" id="1.25.40.10">
    <property type="entry name" value="Tetratricopeptide repeat domain"/>
    <property type="match status" value="1"/>
</dbReference>